<gene>
    <name evidence="1" type="ORF">WF834_04420</name>
</gene>
<accession>A0AB35Y250</accession>
<evidence type="ECO:0000313" key="2">
    <source>
        <dbReference type="Proteomes" id="UP001373196"/>
    </source>
</evidence>
<evidence type="ECO:0000313" key="1">
    <source>
        <dbReference type="EMBL" id="MEJ5195425.1"/>
    </source>
</evidence>
<name>A0AB35Y250_9FIRM</name>
<dbReference type="InterPro" id="IPR029035">
    <property type="entry name" value="DHS-like_NAD/FAD-binding_dom"/>
</dbReference>
<protein>
    <submittedName>
        <fullName evidence="1">SIR2 family protein</fullName>
    </submittedName>
</protein>
<organism evidence="1 2">
    <name type="scientific">Faecalibacterium wellingii</name>
    <dbReference type="NCBI Taxonomy" id="2929491"/>
    <lineage>
        <taxon>Bacteria</taxon>
        <taxon>Bacillati</taxon>
        <taxon>Bacillota</taxon>
        <taxon>Clostridia</taxon>
        <taxon>Eubacteriales</taxon>
        <taxon>Oscillospiraceae</taxon>
        <taxon>Faecalibacterium</taxon>
    </lineage>
</organism>
<comment type="caution">
    <text evidence="1">The sequence shown here is derived from an EMBL/GenBank/DDBJ whole genome shotgun (WGS) entry which is preliminary data.</text>
</comment>
<dbReference type="AlphaFoldDB" id="A0AB35Y250"/>
<dbReference type="EMBL" id="JBBFGL010000003">
    <property type="protein sequence ID" value="MEJ5195425.1"/>
    <property type="molecule type" value="Genomic_DNA"/>
</dbReference>
<dbReference type="SUPFAM" id="SSF52467">
    <property type="entry name" value="DHS-like NAD/FAD-binding domain"/>
    <property type="match status" value="1"/>
</dbReference>
<sequence length="535" mass="61438">MSGKYLKYIPKTLQEDFIDNRVIPFVGAGFSKNAIAPEGASILDWEGLGKKVATYIPNYTYTNAIDALSLFESEFSRTKLIELLARELYVNDLKPGKTHRTFCDLYFDTICTTNFDFLIEQTLNEKHIPFSMVVSEERLPISTHERTKLIKLHGDFNHPERMVITEYDYDIYVDKNKILSTYISNLFITKTLLLIGYSFDDSDIRTLWQIIGSRLGKLSTPAYVVLVDASPIEIARFERRNIKVINLPGDKADYPDILDKFFSEIKQVIDEKLPEQMVFTNEKASEELKMPETDNRLCYISAPYQRLSFLKDLLYPVLYNNGISPISLDETIMPGEIITRKTDALISKASMTIVDLSGNNANIMWELGNIMSKNKLSILIVDEDQSDSLPFDLQSLHLFKYNLYGDNKHFVDTLNDFLQAHNNGKKNEPEAEKDYLRLFDKGEYNAAVIAAFRFLEITLSRKYDFVRISLMESLNLLNTNNAEDEEALYKVKKYRKIRNNIVHNNVNVGKREAKDIISCIEKLCASINSGNIIIL</sequence>
<proteinExistence type="predicted"/>
<dbReference type="Proteomes" id="UP001373196">
    <property type="component" value="Unassembled WGS sequence"/>
</dbReference>
<dbReference type="RefSeq" id="WP_339395019.1">
    <property type="nucleotide sequence ID" value="NZ_JBBFGL010000003.1"/>
</dbReference>
<dbReference type="Pfam" id="PF13289">
    <property type="entry name" value="SIR2_2"/>
    <property type="match status" value="1"/>
</dbReference>
<reference evidence="1" key="1">
    <citation type="submission" date="2024-03" db="EMBL/GenBank/DDBJ databases">
        <authorList>
            <person name="Plomp N."/>
            <person name="Harmsen H.J."/>
        </authorList>
    </citation>
    <scope>NUCLEOTIDE SEQUENCE</scope>
    <source>
        <strain evidence="1">HTF-128</strain>
    </source>
</reference>